<reference evidence="2" key="1">
    <citation type="submission" date="2021-01" db="EMBL/GenBank/DDBJ databases">
        <title>Whole genome shotgun sequence of Rugosimonospora africana NBRC 104875.</title>
        <authorList>
            <person name="Komaki H."/>
            <person name="Tamura T."/>
        </authorList>
    </citation>
    <scope>NUCLEOTIDE SEQUENCE</scope>
    <source>
        <strain evidence="2">NBRC 104875</strain>
    </source>
</reference>
<evidence type="ECO:0000313" key="2">
    <source>
        <dbReference type="EMBL" id="GIH12957.1"/>
    </source>
</evidence>
<proteinExistence type="predicted"/>
<feature type="region of interest" description="Disordered" evidence="1">
    <location>
        <begin position="1"/>
        <end position="24"/>
    </location>
</feature>
<sequence length="101" mass="11447">MKVTWKPQTEHGALSSKEKRDLPDTVYAFPDKRKEPLTDARHVQNALARFDQVQGVTDNERDQAFANIKAAAKHFGVDMVESNWRELGKLPHTANPAHKRG</sequence>
<gene>
    <name evidence="2" type="ORF">Raf01_11290</name>
</gene>
<protein>
    <submittedName>
        <fullName evidence="2">Uncharacterized protein</fullName>
    </submittedName>
</protein>
<organism evidence="2 3">
    <name type="scientific">Rugosimonospora africana</name>
    <dbReference type="NCBI Taxonomy" id="556532"/>
    <lineage>
        <taxon>Bacteria</taxon>
        <taxon>Bacillati</taxon>
        <taxon>Actinomycetota</taxon>
        <taxon>Actinomycetes</taxon>
        <taxon>Micromonosporales</taxon>
        <taxon>Micromonosporaceae</taxon>
        <taxon>Rugosimonospora</taxon>
    </lineage>
</organism>
<dbReference type="AlphaFoldDB" id="A0A8J3VNL1"/>
<keyword evidence="3" id="KW-1185">Reference proteome</keyword>
<dbReference type="RefSeq" id="WP_203916648.1">
    <property type="nucleotide sequence ID" value="NZ_BONZ01000012.1"/>
</dbReference>
<evidence type="ECO:0000313" key="3">
    <source>
        <dbReference type="Proteomes" id="UP000642748"/>
    </source>
</evidence>
<accession>A0A8J3VNL1</accession>
<dbReference type="EMBL" id="BONZ01000012">
    <property type="protein sequence ID" value="GIH12957.1"/>
    <property type="molecule type" value="Genomic_DNA"/>
</dbReference>
<comment type="caution">
    <text evidence="2">The sequence shown here is derived from an EMBL/GenBank/DDBJ whole genome shotgun (WGS) entry which is preliminary data.</text>
</comment>
<dbReference type="Pfam" id="PF20223">
    <property type="entry name" value="DUF6582"/>
    <property type="match status" value="1"/>
</dbReference>
<dbReference type="InterPro" id="IPR046489">
    <property type="entry name" value="DUF6582"/>
</dbReference>
<name>A0A8J3VNL1_9ACTN</name>
<evidence type="ECO:0000256" key="1">
    <source>
        <dbReference type="SAM" id="MobiDB-lite"/>
    </source>
</evidence>
<dbReference type="Proteomes" id="UP000642748">
    <property type="component" value="Unassembled WGS sequence"/>
</dbReference>